<dbReference type="PANTHER" id="PTHR44942">
    <property type="entry name" value="METHYLTRANSF_11 DOMAIN-CONTAINING PROTEIN"/>
    <property type="match status" value="1"/>
</dbReference>
<dbReference type="InterPro" id="IPR013216">
    <property type="entry name" value="Methyltransf_11"/>
</dbReference>
<gene>
    <name evidence="5" type="ORF">DesfrDRAFT_1135</name>
</gene>
<dbReference type="Pfam" id="PF08241">
    <property type="entry name" value="Methyltransf_11"/>
    <property type="match status" value="1"/>
</dbReference>
<dbReference type="PANTHER" id="PTHR44942:SF4">
    <property type="entry name" value="METHYLTRANSFERASE TYPE 11 DOMAIN-CONTAINING PROTEIN"/>
    <property type="match status" value="1"/>
</dbReference>
<keyword evidence="3 5" id="KW-0808">Transferase</keyword>
<dbReference type="EMBL" id="AECZ01000006">
    <property type="protein sequence ID" value="EFL51966.1"/>
    <property type="molecule type" value="Genomic_DNA"/>
</dbReference>
<comment type="similarity">
    <text evidence="1">Belongs to the methyltransferase superfamily.</text>
</comment>
<proteinExistence type="inferred from homology"/>
<evidence type="ECO:0000313" key="5">
    <source>
        <dbReference type="EMBL" id="EFL51966.1"/>
    </source>
</evidence>
<dbReference type="AlphaFoldDB" id="E1JU36"/>
<dbReference type="InterPro" id="IPR051052">
    <property type="entry name" value="Diverse_substrate_MTase"/>
</dbReference>
<dbReference type="InterPro" id="IPR029063">
    <property type="entry name" value="SAM-dependent_MTases_sf"/>
</dbReference>
<protein>
    <submittedName>
        <fullName evidence="5">Methyltransferase type 11</fullName>
    </submittedName>
</protein>
<evidence type="ECO:0000256" key="1">
    <source>
        <dbReference type="ARBA" id="ARBA00008361"/>
    </source>
</evidence>
<dbReference type="CDD" id="cd02440">
    <property type="entry name" value="AdoMet_MTases"/>
    <property type="match status" value="1"/>
</dbReference>
<keyword evidence="6" id="KW-1185">Reference proteome</keyword>
<dbReference type="Gene3D" id="3.40.50.150">
    <property type="entry name" value="Vaccinia Virus protein VP39"/>
    <property type="match status" value="1"/>
</dbReference>
<evidence type="ECO:0000259" key="4">
    <source>
        <dbReference type="Pfam" id="PF08241"/>
    </source>
</evidence>
<comment type="caution">
    <text evidence="5">The sequence shown here is derived from an EMBL/GenBank/DDBJ whole genome shotgun (WGS) entry which is preliminary data.</text>
</comment>
<organism evidence="5 6">
    <name type="scientific">Solidesulfovibrio fructosivorans JJ]</name>
    <dbReference type="NCBI Taxonomy" id="596151"/>
    <lineage>
        <taxon>Bacteria</taxon>
        <taxon>Pseudomonadati</taxon>
        <taxon>Thermodesulfobacteriota</taxon>
        <taxon>Desulfovibrionia</taxon>
        <taxon>Desulfovibrionales</taxon>
        <taxon>Desulfovibrionaceae</taxon>
        <taxon>Solidesulfovibrio</taxon>
    </lineage>
</organism>
<sequence length="264" mass="29219">MTNLQSNADRFEGLATVYEASRPAPPVVLARLLCRYAGVERPELVVDLGSGTGLATRMWIGLAGRVVGIEPGDDMRRRAEEVATRIPGGEIISFRKGYGDDTGLMSGCADIVTCSQSLHWMDPHPTFAEAARILRPCGVFAAIDADMTPSFGGPAEEAFLMLRRRHRELENKLRLTPVRRWDKAGHLGRMVASGQFRYTREVLAHHVEPGSGARLVELALSMAAWRRFWPMGWRSPRSGWTCCAGRRRRLARCRFIGAIPCASA</sequence>
<dbReference type="GO" id="GO:0032259">
    <property type="term" value="P:methylation"/>
    <property type="evidence" value="ECO:0007669"/>
    <property type="project" value="UniProtKB-KW"/>
</dbReference>
<name>E1JU36_SOLFR</name>
<reference evidence="5 6" key="1">
    <citation type="submission" date="2010-08" db="EMBL/GenBank/DDBJ databases">
        <title>The draft genome of Desulfovibrio fructosovorans JJ.</title>
        <authorList>
            <consortium name="US DOE Joint Genome Institute (JGI-PGF)"/>
            <person name="Lucas S."/>
            <person name="Copeland A."/>
            <person name="Lapidus A."/>
            <person name="Cheng J.-F."/>
            <person name="Bruce D."/>
            <person name="Goodwin L."/>
            <person name="Pitluck S."/>
            <person name="Land M.L."/>
            <person name="Hauser L."/>
            <person name="Chang Y.-J."/>
            <person name="Jeffries C."/>
            <person name="Wall J.D."/>
            <person name="Stahl D.A."/>
            <person name="Arkin A.P."/>
            <person name="Dehal P."/>
            <person name="Stolyar S.M."/>
            <person name="Hazen T.C."/>
            <person name="Woyke T.J."/>
        </authorList>
    </citation>
    <scope>NUCLEOTIDE SEQUENCE [LARGE SCALE GENOMIC DNA]</scope>
    <source>
        <strain evidence="5 6">JJ</strain>
    </source>
</reference>
<evidence type="ECO:0000256" key="2">
    <source>
        <dbReference type="ARBA" id="ARBA00022603"/>
    </source>
</evidence>
<dbReference type="Proteomes" id="UP000006250">
    <property type="component" value="Unassembled WGS sequence"/>
</dbReference>
<dbReference type="RefSeq" id="WP_005991939.1">
    <property type="nucleotide sequence ID" value="NZ_AECZ01000006.1"/>
</dbReference>
<evidence type="ECO:0000313" key="6">
    <source>
        <dbReference type="Proteomes" id="UP000006250"/>
    </source>
</evidence>
<dbReference type="eggNOG" id="COG2226">
    <property type="taxonomic scope" value="Bacteria"/>
</dbReference>
<feature type="domain" description="Methyltransferase type 11" evidence="4">
    <location>
        <begin position="46"/>
        <end position="141"/>
    </location>
</feature>
<accession>E1JU36</accession>
<dbReference type="SUPFAM" id="SSF53335">
    <property type="entry name" value="S-adenosyl-L-methionine-dependent methyltransferases"/>
    <property type="match status" value="1"/>
</dbReference>
<evidence type="ECO:0000256" key="3">
    <source>
        <dbReference type="ARBA" id="ARBA00022679"/>
    </source>
</evidence>
<keyword evidence="2 5" id="KW-0489">Methyltransferase</keyword>
<dbReference type="STRING" id="596151.DesfrDRAFT_1135"/>
<dbReference type="GO" id="GO:0008757">
    <property type="term" value="F:S-adenosylmethionine-dependent methyltransferase activity"/>
    <property type="evidence" value="ECO:0007669"/>
    <property type="project" value="InterPro"/>
</dbReference>